<dbReference type="AlphaFoldDB" id="A0A016S5C2"/>
<sequence>MHETKTEQIETLCSVNARTGPHVFLTPSVIDIVSILKCNADKIDNYPNSTRNYSISTRTFSQRKIDL</sequence>
<proteinExistence type="predicted"/>
<dbReference type="Proteomes" id="UP000024635">
    <property type="component" value="Unassembled WGS sequence"/>
</dbReference>
<evidence type="ECO:0000313" key="2">
    <source>
        <dbReference type="Proteomes" id="UP000024635"/>
    </source>
</evidence>
<organism evidence="1 2">
    <name type="scientific">Ancylostoma ceylanicum</name>
    <dbReference type="NCBI Taxonomy" id="53326"/>
    <lineage>
        <taxon>Eukaryota</taxon>
        <taxon>Metazoa</taxon>
        <taxon>Ecdysozoa</taxon>
        <taxon>Nematoda</taxon>
        <taxon>Chromadorea</taxon>
        <taxon>Rhabditida</taxon>
        <taxon>Rhabditina</taxon>
        <taxon>Rhabditomorpha</taxon>
        <taxon>Strongyloidea</taxon>
        <taxon>Ancylostomatidae</taxon>
        <taxon>Ancylostomatinae</taxon>
        <taxon>Ancylostoma</taxon>
    </lineage>
</organism>
<gene>
    <name evidence="1" type="primary">Acey_s0289.g1491</name>
    <name evidence="1" type="ORF">Y032_0289g1491</name>
</gene>
<evidence type="ECO:0000313" key="1">
    <source>
        <dbReference type="EMBL" id="EYB85843.1"/>
    </source>
</evidence>
<name>A0A016S5C2_9BILA</name>
<dbReference type="EMBL" id="JARK01001625">
    <property type="protein sequence ID" value="EYB85843.1"/>
    <property type="molecule type" value="Genomic_DNA"/>
</dbReference>
<keyword evidence="2" id="KW-1185">Reference proteome</keyword>
<protein>
    <submittedName>
        <fullName evidence="1">Uncharacterized protein</fullName>
    </submittedName>
</protein>
<accession>A0A016S5C2</accession>
<comment type="caution">
    <text evidence="1">The sequence shown here is derived from an EMBL/GenBank/DDBJ whole genome shotgun (WGS) entry which is preliminary data.</text>
</comment>
<reference evidence="2" key="1">
    <citation type="journal article" date="2015" name="Nat. Genet.">
        <title>The genome and transcriptome of the zoonotic hookworm Ancylostoma ceylanicum identify infection-specific gene families.</title>
        <authorList>
            <person name="Schwarz E.M."/>
            <person name="Hu Y."/>
            <person name="Antoshechkin I."/>
            <person name="Miller M.M."/>
            <person name="Sternberg P.W."/>
            <person name="Aroian R.V."/>
        </authorList>
    </citation>
    <scope>NUCLEOTIDE SEQUENCE</scope>
    <source>
        <strain evidence="2">HY135</strain>
    </source>
</reference>